<keyword evidence="1" id="KW-0472">Membrane</keyword>
<accession>A0A0K0D8P2</accession>
<evidence type="ECO:0000313" key="2">
    <source>
        <dbReference type="Proteomes" id="UP000035642"/>
    </source>
</evidence>
<organism evidence="2 3">
    <name type="scientific">Angiostrongylus cantonensis</name>
    <name type="common">Rat lungworm</name>
    <dbReference type="NCBI Taxonomy" id="6313"/>
    <lineage>
        <taxon>Eukaryota</taxon>
        <taxon>Metazoa</taxon>
        <taxon>Ecdysozoa</taxon>
        <taxon>Nematoda</taxon>
        <taxon>Chromadorea</taxon>
        <taxon>Rhabditida</taxon>
        <taxon>Rhabditina</taxon>
        <taxon>Rhabditomorpha</taxon>
        <taxon>Strongyloidea</taxon>
        <taxon>Metastrongylidae</taxon>
        <taxon>Angiostrongylus</taxon>
    </lineage>
</organism>
<feature type="transmembrane region" description="Helical" evidence="1">
    <location>
        <begin position="26"/>
        <end position="45"/>
    </location>
</feature>
<keyword evidence="2" id="KW-1185">Reference proteome</keyword>
<dbReference type="Proteomes" id="UP000035642">
    <property type="component" value="Unassembled WGS sequence"/>
</dbReference>
<keyword evidence="1" id="KW-0812">Transmembrane</keyword>
<dbReference type="AlphaFoldDB" id="A0A0K0D8P2"/>
<name>A0A0K0D8P2_ANGCA</name>
<dbReference type="WBParaSite" id="ACAC_0000643701-mRNA-1">
    <property type="protein sequence ID" value="ACAC_0000643701-mRNA-1"/>
    <property type="gene ID" value="ACAC_0000643701"/>
</dbReference>
<proteinExistence type="predicted"/>
<sequence>MFRLDSLESQGVSFTRSSARGFVGNIFGYCWGISCAASLAIAIYFKSTNFGTNVKRVRKKKHDSFCSGLLCVFVQKTLYQEWFETTSFFTMEVLQKYSRRKEGGRTSRQLTWESEPVSYEDDSMEHGRPQEVQTANVVRTPVLVANKRTRLQSRNVFSAPLNKERTQSNTRRRRIACQVRCLH</sequence>
<dbReference type="PROSITE" id="PS51257">
    <property type="entry name" value="PROKAR_LIPOPROTEIN"/>
    <property type="match status" value="1"/>
</dbReference>
<reference evidence="2" key="1">
    <citation type="submission" date="2012-09" db="EMBL/GenBank/DDBJ databases">
        <authorList>
            <person name="Martin A.A."/>
        </authorList>
    </citation>
    <scope>NUCLEOTIDE SEQUENCE</scope>
</reference>
<evidence type="ECO:0000313" key="3">
    <source>
        <dbReference type="WBParaSite" id="ACAC_0000643701-mRNA-1"/>
    </source>
</evidence>
<evidence type="ECO:0000256" key="1">
    <source>
        <dbReference type="SAM" id="Phobius"/>
    </source>
</evidence>
<keyword evidence="1" id="KW-1133">Transmembrane helix</keyword>
<reference evidence="3" key="2">
    <citation type="submission" date="2017-02" db="UniProtKB">
        <authorList>
            <consortium name="WormBaseParasite"/>
        </authorList>
    </citation>
    <scope>IDENTIFICATION</scope>
</reference>
<protein>
    <submittedName>
        <fullName evidence="3">7TM_GPCR_Srx domain-containing protein</fullName>
    </submittedName>
</protein>